<dbReference type="OrthoDB" id="3517624at2"/>
<protein>
    <submittedName>
        <fullName evidence="2">Uncharacterized protein</fullName>
    </submittedName>
</protein>
<gene>
    <name evidence="2" type="ORF">SAMN05444920_11456</name>
</gene>
<dbReference type="RefSeq" id="WP_146103948.1">
    <property type="nucleotide sequence ID" value="NZ_FNVT01000014.1"/>
</dbReference>
<dbReference type="Proteomes" id="UP000236732">
    <property type="component" value="Unassembled WGS sequence"/>
</dbReference>
<evidence type="ECO:0000313" key="2">
    <source>
        <dbReference type="EMBL" id="SEG99780.1"/>
    </source>
</evidence>
<organism evidence="2 3">
    <name type="scientific">Nonomuraea solani</name>
    <dbReference type="NCBI Taxonomy" id="1144553"/>
    <lineage>
        <taxon>Bacteria</taxon>
        <taxon>Bacillati</taxon>
        <taxon>Actinomycetota</taxon>
        <taxon>Actinomycetes</taxon>
        <taxon>Streptosporangiales</taxon>
        <taxon>Streptosporangiaceae</taxon>
        <taxon>Nonomuraea</taxon>
    </lineage>
</organism>
<reference evidence="2 3" key="1">
    <citation type="submission" date="2016-10" db="EMBL/GenBank/DDBJ databases">
        <authorList>
            <person name="de Groot N.N."/>
        </authorList>
    </citation>
    <scope>NUCLEOTIDE SEQUENCE [LARGE SCALE GENOMIC DNA]</scope>
    <source>
        <strain evidence="2 3">CGMCC 4.7037</strain>
    </source>
</reference>
<accession>A0A1H6EPI2</accession>
<evidence type="ECO:0000256" key="1">
    <source>
        <dbReference type="SAM" id="MobiDB-lite"/>
    </source>
</evidence>
<proteinExistence type="predicted"/>
<dbReference type="AlphaFoldDB" id="A0A1H6EPI2"/>
<sequence>MTEETPIQEPAGTATDNVPASEDEINQPGPPLTARIEQEQKERRLRSEIIDVGQNWYGGSNYRVDQGGTLNGAGRDIIQYFGGDEPSVSTHPIPSDEFERIRTCLIETASQQELLDRLANMPVVLLRGDPHSGRWTAALQALMQQRLTCNHLIVKDPKKVRPNDLRAGHGYVLRVDEETWPRRPEAVLDQLCAVARESGAVIVAVVPNDCAVTKSVVTHKCPAPGDVIRRRLVHLSPGIEDELEAVRLSLDEHVAGCRPWEAVETARQLADGRRQGRSLAAMVADLPYVALAELSKSLEKTDPVLSRHFLISSAVLYGLPEAVVSEAALTLAQRIRQDEQRDAADKEDQGFPIWERLSQWISHPGLDAAEATRGGEGQRIEVKPGMANRLLVAVWEQLPAVRPALYDWLAELVRDDDWRVRLKAAYAVGKLATCDFHVINKRFLTPWSNEDGHAKVLAWALESATLADPNVAVLVRGRLKEWTTGTYRQRLAAALGYGSVIGVRHIDEALDALHTLAAAAVYLDTCDHVARSVAEVYTSETAVAVLREQARWAAGEHVGEQVTAALAFVRLATAERDEESYPPLWRHEVVDELALLWVNALNWGLSTTRGDVQLPAYTPSAWLLMADWAKGAATEPTINNVINEVLRRATRRLRPSWTFHLHLWHKQQSITAAQFAEYIRLVKGG</sequence>
<feature type="region of interest" description="Disordered" evidence="1">
    <location>
        <begin position="1"/>
        <end position="34"/>
    </location>
</feature>
<dbReference type="EMBL" id="FNVT01000014">
    <property type="protein sequence ID" value="SEG99780.1"/>
    <property type="molecule type" value="Genomic_DNA"/>
</dbReference>
<name>A0A1H6EPI2_9ACTN</name>
<evidence type="ECO:0000313" key="3">
    <source>
        <dbReference type="Proteomes" id="UP000236732"/>
    </source>
</evidence>
<keyword evidence="3" id="KW-1185">Reference proteome</keyword>